<evidence type="ECO:0000313" key="3">
    <source>
        <dbReference type="Proteomes" id="UP000739538"/>
    </source>
</evidence>
<organism evidence="2 3">
    <name type="scientific">Eiseniibacteriota bacterium</name>
    <dbReference type="NCBI Taxonomy" id="2212470"/>
    <lineage>
        <taxon>Bacteria</taxon>
        <taxon>Candidatus Eiseniibacteriota</taxon>
    </lineage>
</organism>
<protein>
    <recommendedName>
        <fullName evidence="4">Lipoprotein</fullName>
    </recommendedName>
</protein>
<reference evidence="2" key="1">
    <citation type="submission" date="2020-04" db="EMBL/GenBank/DDBJ databases">
        <authorList>
            <person name="Zhang T."/>
        </authorList>
    </citation>
    <scope>NUCLEOTIDE SEQUENCE</scope>
    <source>
        <strain evidence="2">HKST-UBA02</strain>
    </source>
</reference>
<keyword evidence="1" id="KW-0732">Signal</keyword>
<comment type="caution">
    <text evidence="2">The sequence shown here is derived from an EMBL/GenBank/DDBJ whole genome shotgun (WGS) entry which is preliminary data.</text>
</comment>
<evidence type="ECO:0000313" key="2">
    <source>
        <dbReference type="EMBL" id="MCA9756627.1"/>
    </source>
</evidence>
<sequence length="227" mass="25558">MSTQATPAFRKLARIRTLLSFAPLLVTLVLSGCDSDTTKPDPEPSPYLAPTSPENVVDNIVTAMNLRDADGYAANFDEEEFIFRFDPIDLILDNDLPPFWDYDGETAWSSNCFESSDVFRVSVEWAKGPVEELDESDPDNYMDPTMRKMVVVGIYLEVEMVNPADPSDPIIFLASGDRARFYFAPDLNHLIGGQPTWKIVEWQDIRVEGRPLLSENNSIGRIKAAFR</sequence>
<dbReference type="Proteomes" id="UP000739538">
    <property type="component" value="Unassembled WGS sequence"/>
</dbReference>
<dbReference type="EMBL" id="JAGQHS010000060">
    <property type="protein sequence ID" value="MCA9756627.1"/>
    <property type="molecule type" value="Genomic_DNA"/>
</dbReference>
<reference evidence="2" key="2">
    <citation type="journal article" date="2021" name="Microbiome">
        <title>Successional dynamics and alternative stable states in a saline activated sludge microbial community over 9 years.</title>
        <authorList>
            <person name="Wang Y."/>
            <person name="Ye J."/>
            <person name="Ju F."/>
            <person name="Liu L."/>
            <person name="Boyd J.A."/>
            <person name="Deng Y."/>
            <person name="Parks D.H."/>
            <person name="Jiang X."/>
            <person name="Yin X."/>
            <person name="Woodcroft B.J."/>
            <person name="Tyson G.W."/>
            <person name="Hugenholtz P."/>
            <person name="Polz M.F."/>
            <person name="Zhang T."/>
        </authorList>
    </citation>
    <scope>NUCLEOTIDE SEQUENCE</scope>
    <source>
        <strain evidence="2">HKST-UBA02</strain>
    </source>
</reference>
<feature type="chain" id="PRO_5036684191" description="Lipoprotein" evidence="1">
    <location>
        <begin position="33"/>
        <end position="227"/>
    </location>
</feature>
<proteinExistence type="predicted"/>
<gene>
    <name evidence="2" type="ORF">KDA27_12560</name>
</gene>
<evidence type="ECO:0008006" key="4">
    <source>
        <dbReference type="Google" id="ProtNLM"/>
    </source>
</evidence>
<name>A0A956NDA5_UNCEI</name>
<evidence type="ECO:0000256" key="1">
    <source>
        <dbReference type="SAM" id="SignalP"/>
    </source>
</evidence>
<dbReference type="AlphaFoldDB" id="A0A956NDA5"/>
<feature type="signal peptide" evidence="1">
    <location>
        <begin position="1"/>
        <end position="32"/>
    </location>
</feature>
<accession>A0A956NDA5</accession>